<comment type="caution">
    <text evidence="2">The sequence shown here is derived from an EMBL/GenBank/DDBJ whole genome shotgun (WGS) entry which is preliminary data.</text>
</comment>
<feature type="compositionally biased region" description="Polar residues" evidence="1">
    <location>
        <begin position="19"/>
        <end position="30"/>
    </location>
</feature>
<protein>
    <submittedName>
        <fullName evidence="2">Uncharacterized protein</fullName>
    </submittedName>
</protein>
<accession>A0AAV7G7M0</accession>
<feature type="compositionally biased region" description="Low complexity" evidence="1">
    <location>
        <begin position="41"/>
        <end position="61"/>
    </location>
</feature>
<evidence type="ECO:0000313" key="3">
    <source>
        <dbReference type="Proteomes" id="UP000775213"/>
    </source>
</evidence>
<dbReference type="Proteomes" id="UP000775213">
    <property type="component" value="Unassembled WGS sequence"/>
</dbReference>
<gene>
    <name evidence="2" type="ORF">IEQ34_019379</name>
</gene>
<feature type="region of interest" description="Disordered" evidence="1">
    <location>
        <begin position="1"/>
        <end position="77"/>
    </location>
</feature>
<keyword evidence="3" id="KW-1185">Reference proteome</keyword>
<reference evidence="2 3" key="1">
    <citation type="journal article" date="2021" name="Hortic Res">
        <title>Chromosome-scale assembly of the Dendrobium chrysotoxum genome enhances the understanding of orchid evolution.</title>
        <authorList>
            <person name="Zhang Y."/>
            <person name="Zhang G.Q."/>
            <person name="Zhang D."/>
            <person name="Liu X.D."/>
            <person name="Xu X.Y."/>
            <person name="Sun W.H."/>
            <person name="Yu X."/>
            <person name="Zhu X."/>
            <person name="Wang Z.W."/>
            <person name="Zhao X."/>
            <person name="Zhong W.Y."/>
            <person name="Chen H."/>
            <person name="Yin W.L."/>
            <person name="Huang T."/>
            <person name="Niu S.C."/>
            <person name="Liu Z.J."/>
        </authorList>
    </citation>
    <scope>NUCLEOTIDE SEQUENCE [LARGE SCALE GENOMIC DNA]</scope>
    <source>
        <strain evidence="2">Lindl</strain>
    </source>
</reference>
<dbReference type="EMBL" id="JAGFBR010000017">
    <property type="protein sequence ID" value="KAH0452080.1"/>
    <property type="molecule type" value="Genomic_DNA"/>
</dbReference>
<evidence type="ECO:0000313" key="2">
    <source>
        <dbReference type="EMBL" id="KAH0452080.1"/>
    </source>
</evidence>
<proteinExistence type="predicted"/>
<organism evidence="2 3">
    <name type="scientific">Dendrobium chrysotoxum</name>
    <name type="common">Orchid</name>
    <dbReference type="NCBI Taxonomy" id="161865"/>
    <lineage>
        <taxon>Eukaryota</taxon>
        <taxon>Viridiplantae</taxon>
        <taxon>Streptophyta</taxon>
        <taxon>Embryophyta</taxon>
        <taxon>Tracheophyta</taxon>
        <taxon>Spermatophyta</taxon>
        <taxon>Magnoliopsida</taxon>
        <taxon>Liliopsida</taxon>
        <taxon>Asparagales</taxon>
        <taxon>Orchidaceae</taxon>
        <taxon>Epidendroideae</taxon>
        <taxon>Malaxideae</taxon>
        <taxon>Dendrobiinae</taxon>
        <taxon>Dendrobium</taxon>
    </lineage>
</organism>
<name>A0AAV7G7M0_DENCH</name>
<sequence length="77" mass="8324">MDAKENGGSMTIYAEEEGQSPTILRSNFHSNGEIHRPIIHRSPSTSKARSSSQPSSAQTSTSDDEILRPIAQSAIIL</sequence>
<evidence type="ECO:0000256" key="1">
    <source>
        <dbReference type="SAM" id="MobiDB-lite"/>
    </source>
</evidence>
<dbReference type="AlphaFoldDB" id="A0AAV7G7M0"/>